<dbReference type="Proteomes" id="UP000887566">
    <property type="component" value="Unplaced"/>
</dbReference>
<accession>A0A914X5W8</accession>
<feature type="region of interest" description="Disordered" evidence="1">
    <location>
        <begin position="378"/>
        <end position="492"/>
    </location>
</feature>
<protein>
    <submittedName>
        <fullName evidence="3">Uncharacterized protein</fullName>
    </submittedName>
</protein>
<feature type="compositionally biased region" description="Basic residues" evidence="1">
    <location>
        <begin position="328"/>
        <end position="343"/>
    </location>
</feature>
<evidence type="ECO:0000313" key="3">
    <source>
        <dbReference type="WBParaSite" id="PSAMB.scaffold663size44258.g7916.t1"/>
    </source>
</evidence>
<feature type="region of interest" description="Disordered" evidence="1">
    <location>
        <begin position="302"/>
        <end position="362"/>
    </location>
</feature>
<feature type="compositionally biased region" description="Basic residues" evidence="1">
    <location>
        <begin position="381"/>
        <end position="391"/>
    </location>
</feature>
<feature type="compositionally biased region" description="Pro residues" evidence="1">
    <location>
        <begin position="36"/>
        <end position="46"/>
    </location>
</feature>
<evidence type="ECO:0000256" key="1">
    <source>
        <dbReference type="SAM" id="MobiDB-lite"/>
    </source>
</evidence>
<sequence length="492" mass="53225">MWASSPSTTKRRPRVGGGALRRPPRLTTANDRRPMPTFPVPAAPPTHPLTRLALRPADQPVGAAESLSAASAFCVSFSTQTSASRAYDRRTQKQIQGQPPVGADGRRQRRRRRRPVVQYYQTVGCRGCVCDKGEKRSRFSGRNQRSVASRGVPVGDKTTCGRRRDGGPTEEPVSSLCRRPVIGASKKTSAERSASADNRPFHQLTHCLRVCLHRDPRRRSRSTASSLEPVFRPALFYAPGQLFFDRQEARSSVTPSKCGGVAAPAPLVVARRWAGWRVSGGYLMRRAGCASATTIDDGAGLCGERKTPARPADVQKTRRAAGGTARPSARRSRSATASVRRRSITAQRSKARTAAVPTVSEKVSAKSVACARSIETVVSGSRRRTPARRSLSRSPTNRGRCRGRPRGQAPDECVQVNQAVPGPPVSRSTADSKLRRSEKQFDGGRRPQSLHDSADALRARYNPESAARPGGGSLAVARLGKECGTTGGTPWW</sequence>
<feature type="region of interest" description="Disordered" evidence="1">
    <location>
        <begin position="139"/>
        <end position="197"/>
    </location>
</feature>
<organism evidence="2 3">
    <name type="scientific">Plectus sambesii</name>
    <dbReference type="NCBI Taxonomy" id="2011161"/>
    <lineage>
        <taxon>Eukaryota</taxon>
        <taxon>Metazoa</taxon>
        <taxon>Ecdysozoa</taxon>
        <taxon>Nematoda</taxon>
        <taxon>Chromadorea</taxon>
        <taxon>Plectida</taxon>
        <taxon>Plectina</taxon>
        <taxon>Plectoidea</taxon>
        <taxon>Plectidae</taxon>
        <taxon>Plectus</taxon>
    </lineage>
</organism>
<evidence type="ECO:0000313" key="2">
    <source>
        <dbReference type="Proteomes" id="UP000887566"/>
    </source>
</evidence>
<proteinExistence type="predicted"/>
<feature type="region of interest" description="Disordered" evidence="1">
    <location>
        <begin position="81"/>
        <end position="114"/>
    </location>
</feature>
<dbReference type="WBParaSite" id="PSAMB.scaffold663size44258.g7916.t1">
    <property type="protein sequence ID" value="PSAMB.scaffold663size44258.g7916.t1"/>
    <property type="gene ID" value="PSAMB.scaffold663size44258.g7916"/>
</dbReference>
<dbReference type="AlphaFoldDB" id="A0A914X5W8"/>
<keyword evidence="2" id="KW-1185">Reference proteome</keyword>
<feature type="compositionally biased region" description="Basic and acidic residues" evidence="1">
    <location>
        <begin position="430"/>
        <end position="445"/>
    </location>
</feature>
<reference evidence="3" key="1">
    <citation type="submission" date="2022-11" db="UniProtKB">
        <authorList>
            <consortium name="WormBaseParasite"/>
        </authorList>
    </citation>
    <scope>IDENTIFICATION</scope>
</reference>
<feature type="region of interest" description="Disordered" evidence="1">
    <location>
        <begin position="1"/>
        <end position="46"/>
    </location>
</feature>
<name>A0A914X5W8_9BILA</name>